<evidence type="ECO:0000313" key="3">
    <source>
        <dbReference type="Proteomes" id="UP000199623"/>
    </source>
</evidence>
<dbReference type="AlphaFoldDB" id="A0A1G7SPE7"/>
<dbReference type="PROSITE" id="PS50943">
    <property type="entry name" value="HTH_CROC1"/>
    <property type="match status" value="1"/>
</dbReference>
<dbReference type="InterPro" id="IPR043917">
    <property type="entry name" value="DUF5753"/>
</dbReference>
<dbReference type="OrthoDB" id="3699744at2"/>
<dbReference type="STRING" id="200378.SAMN05216553_106352"/>
<dbReference type="InterPro" id="IPR001387">
    <property type="entry name" value="Cro/C1-type_HTH"/>
</dbReference>
<dbReference type="Proteomes" id="UP000199623">
    <property type="component" value="Unassembled WGS sequence"/>
</dbReference>
<name>A0A1G7SPE7_9PSEU</name>
<evidence type="ECO:0000313" key="2">
    <source>
        <dbReference type="EMBL" id="SDG24309.1"/>
    </source>
</evidence>
<proteinExistence type="predicted"/>
<dbReference type="SUPFAM" id="SSF47413">
    <property type="entry name" value="lambda repressor-like DNA-binding domains"/>
    <property type="match status" value="1"/>
</dbReference>
<dbReference type="Gene3D" id="1.10.260.40">
    <property type="entry name" value="lambda repressor-like DNA-binding domains"/>
    <property type="match status" value="1"/>
</dbReference>
<dbReference type="Pfam" id="PF19054">
    <property type="entry name" value="DUF5753"/>
    <property type="match status" value="1"/>
</dbReference>
<dbReference type="InterPro" id="IPR010982">
    <property type="entry name" value="Lambda_DNA-bd_dom_sf"/>
</dbReference>
<dbReference type="RefSeq" id="WP_090050032.1">
    <property type="nucleotide sequence ID" value="NZ_FNCC01000006.1"/>
</dbReference>
<accession>A0A1G7SPE7</accession>
<dbReference type="EMBL" id="FNCC01000006">
    <property type="protein sequence ID" value="SDG24309.1"/>
    <property type="molecule type" value="Genomic_DNA"/>
</dbReference>
<dbReference type="CDD" id="cd00093">
    <property type="entry name" value="HTH_XRE"/>
    <property type="match status" value="1"/>
</dbReference>
<reference evidence="3" key="1">
    <citation type="submission" date="2016-10" db="EMBL/GenBank/DDBJ databases">
        <authorList>
            <person name="Varghese N."/>
            <person name="Submissions S."/>
        </authorList>
    </citation>
    <scope>NUCLEOTIDE SEQUENCE [LARGE SCALE GENOMIC DNA]</scope>
    <source>
        <strain evidence="3">CGMCC 4.3506</strain>
    </source>
</reference>
<protein>
    <submittedName>
        <fullName evidence="2">Helix-turn-helix domain-containing protein</fullName>
    </submittedName>
</protein>
<keyword evidence="3" id="KW-1185">Reference proteome</keyword>
<dbReference type="Pfam" id="PF13560">
    <property type="entry name" value="HTH_31"/>
    <property type="match status" value="1"/>
</dbReference>
<feature type="domain" description="HTH cro/C1-type" evidence="1">
    <location>
        <begin position="17"/>
        <end position="72"/>
    </location>
</feature>
<evidence type="ECO:0000259" key="1">
    <source>
        <dbReference type="PROSITE" id="PS50943"/>
    </source>
</evidence>
<sequence length="275" mass="31811">MTAIISTAYSRYLGDELRRLRESCTSFTGRGMAIHLGWDPSKVSNIENGKARASEIDLVQFLATCGKDIRYVEDFRDRYRKAFDPCFAPRADNLRTLVMAEAMAEKIFSFEILNVHGLLQTRDYARALFIDVAIEVPEDIERHVQTRIERQTVLRRVDRPECVFFVHEFALRTRWGGEQELREQYRRLLHRTHSLRVVPASVSTFRSSLALFEFDKAPSAVFTETDMLQLWAQDDEAVSRAKAAFHRLHTVALDEDQSRDKVLEHMDRLPETGAT</sequence>
<dbReference type="GO" id="GO:0003677">
    <property type="term" value="F:DNA binding"/>
    <property type="evidence" value="ECO:0007669"/>
    <property type="project" value="InterPro"/>
</dbReference>
<gene>
    <name evidence="2" type="ORF">SAMN05216553_106352</name>
</gene>
<organism evidence="2 3">
    <name type="scientific">Lentzea fradiae</name>
    <dbReference type="NCBI Taxonomy" id="200378"/>
    <lineage>
        <taxon>Bacteria</taxon>
        <taxon>Bacillati</taxon>
        <taxon>Actinomycetota</taxon>
        <taxon>Actinomycetes</taxon>
        <taxon>Pseudonocardiales</taxon>
        <taxon>Pseudonocardiaceae</taxon>
        <taxon>Lentzea</taxon>
    </lineage>
</organism>